<dbReference type="EnsemblPlants" id="AVESA.00010b.r2.7DG1352220.1">
    <property type="protein sequence ID" value="AVESA.00010b.r2.7DG1352220.1.CDS"/>
    <property type="gene ID" value="AVESA.00010b.r2.7DG1352220"/>
</dbReference>
<name>A0ACD6A7Y3_AVESA</name>
<dbReference type="Proteomes" id="UP001732700">
    <property type="component" value="Chromosome 7D"/>
</dbReference>
<sequence length="1152" mass="128056">MMMKQQQQPPAISAGGSAVTVAVAGTGCEGEKKAPAINSELWHACAGPLVSLPPAGSLVVYFPQGHSEQVAASMQKDVDAHVPNYPSLPSKLICLLHNITLHADLETDEVYAQMTLQPVTSYGKEALQLSELALKQGRPQNEFFCKTLTASDTSTHGGFSVPRRSAEKIFPPLDFSMQPPAQEIQARDLHDNVWTFRHIYRGQPKRHLLTTGWSLFVSGKRLFAGDSVIFVRDERQQLLLGIRRANRQPTNISSSVLSSDSMHIGILAAAAHAAANNSPFTIFYNPRASPTEFVIPFAKYQKAVYSNQLSLGMRFRMMFETEELGTRRYMGTITGINDLDPVRWKNSQWRNLQVGWDESAAGERRNRVSIWEIEPVAAPFFICPPPFFGAKRPRQLDDESSEMENLLKRAMPWLGEEICIKDPQTQNTVMPGLSLVQWMNMNMQQSSSFANTAMQSEYLRSLTNPSMQNIGSADLSRQLCLQNQLLQQNTMQFNAPKLPQQMQQNNDFSKAALPLNQLGGSTKSQEQTQDASNLQRQQQSMNFALPLSQGQTSLAQAQVLVQNQMQQQPHISQNQLPAVSQPLMSHQQQQQQQEHQQQQQQKQKFLQQQQQLLLQQQQLQQQQQQQQLNKMSAQLSNLSNQQPQLSEQQLQLQFLQKLQQQQHSFLSQPGVTLAQLPLIQEQQKLIMDMQQQLSNSHSLPQQQMMPQQSTKIPSQAAVLPPPMQPDTQQKLPQKQAVPADSLEATVPLTTSLKFSSANGSPLRMPGATHSVVTEEIPSCSTSPSTANGNHLLQPVVGRDQYCSMINNEKAPQSSAPVSLPSSLDVVTGTPRMTKEYPKLNSNVKQSMMASKITNAGASPQNFVNNTPPTDYLETASSATSVWLSQTDGLLHQNFPVSNFSQQQLFKDAPPDTEIQAEVPSNNALFGIGNDGHVGFPLGTDDFLTNGIDAVKYQNHLSTDIDNNYRIPKDAQQEISSSMVSQSFGASDMAFNSIDSGINDGAFLNRSPWPPAPPLKRMRTFTKVYKRGAVGRSIDISQYAGYDELKHALARMFSIEGQLEERQRIGWKLVYRDHEDDILLLGDDPWEEFVNCVKCIRILSPQEVQQMSLDGDLGASVLSNQACSSSDGGGNVWKARCDQNSGNPSTGSYDQFE</sequence>
<reference evidence="1" key="1">
    <citation type="submission" date="2021-05" db="EMBL/GenBank/DDBJ databases">
        <authorList>
            <person name="Scholz U."/>
            <person name="Mascher M."/>
            <person name="Fiebig A."/>
        </authorList>
    </citation>
    <scope>NUCLEOTIDE SEQUENCE [LARGE SCALE GENOMIC DNA]</scope>
</reference>
<organism evidence="1 2">
    <name type="scientific">Avena sativa</name>
    <name type="common">Oat</name>
    <dbReference type="NCBI Taxonomy" id="4498"/>
    <lineage>
        <taxon>Eukaryota</taxon>
        <taxon>Viridiplantae</taxon>
        <taxon>Streptophyta</taxon>
        <taxon>Embryophyta</taxon>
        <taxon>Tracheophyta</taxon>
        <taxon>Spermatophyta</taxon>
        <taxon>Magnoliopsida</taxon>
        <taxon>Liliopsida</taxon>
        <taxon>Poales</taxon>
        <taxon>Poaceae</taxon>
        <taxon>BOP clade</taxon>
        <taxon>Pooideae</taxon>
        <taxon>Poodae</taxon>
        <taxon>Poeae</taxon>
        <taxon>Poeae Chloroplast Group 1 (Aveneae type)</taxon>
        <taxon>Aveninae</taxon>
        <taxon>Avena</taxon>
    </lineage>
</organism>
<evidence type="ECO:0000313" key="2">
    <source>
        <dbReference type="Proteomes" id="UP001732700"/>
    </source>
</evidence>
<keyword evidence="2" id="KW-1185">Reference proteome</keyword>
<protein>
    <submittedName>
        <fullName evidence="1">Uncharacterized protein</fullName>
    </submittedName>
</protein>
<proteinExistence type="predicted"/>
<evidence type="ECO:0000313" key="1">
    <source>
        <dbReference type="EnsemblPlants" id="AVESA.00010b.r2.7DG1352220.1.CDS"/>
    </source>
</evidence>
<reference evidence="1" key="2">
    <citation type="submission" date="2025-09" db="UniProtKB">
        <authorList>
            <consortium name="EnsemblPlants"/>
        </authorList>
    </citation>
    <scope>IDENTIFICATION</scope>
</reference>
<accession>A0ACD6A7Y3</accession>